<evidence type="ECO:0000313" key="6">
    <source>
        <dbReference type="Proteomes" id="UP000321491"/>
    </source>
</evidence>
<dbReference type="Gene3D" id="3.40.109.10">
    <property type="entry name" value="NADH Oxidase"/>
    <property type="match status" value="1"/>
</dbReference>
<evidence type="ECO:0000313" key="5">
    <source>
        <dbReference type="EMBL" id="GEN32103.1"/>
    </source>
</evidence>
<dbReference type="RefSeq" id="WP_146938472.1">
    <property type="nucleotide sequence ID" value="NZ_BJXW01000029.1"/>
</dbReference>
<organism evidence="5 6">
    <name type="scientific">Cerasibacillus quisquiliarum</name>
    <dbReference type="NCBI Taxonomy" id="227865"/>
    <lineage>
        <taxon>Bacteria</taxon>
        <taxon>Bacillati</taxon>
        <taxon>Bacillota</taxon>
        <taxon>Bacilli</taxon>
        <taxon>Bacillales</taxon>
        <taxon>Bacillaceae</taxon>
        <taxon>Cerasibacillus</taxon>
    </lineage>
</organism>
<dbReference type="InterPro" id="IPR000415">
    <property type="entry name" value="Nitroreductase-like"/>
</dbReference>
<dbReference type="GO" id="GO:0005737">
    <property type="term" value="C:cytoplasm"/>
    <property type="evidence" value="ECO:0007669"/>
    <property type="project" value="UniProtKB-SubCell"/>
</dbReference>
<dbReference type="GO" id="GO:0034599">
    <property type="term" value="P:cellular response to oxidative stress"/>
    <property type="evidence" value="ECO:0007669"/>
    <property type="project" value="InterPro"/>
</dbReference>
<dbReference type="GO" id="GO:0016491">
    <property type="term" value="F:oxidoreductase activity"/>
    <property type="evidence" value="ECO:0007669"/>
    <property type="project" value="UniProtKB-KW"/>
</dbReference>
<protein>
    <submittedName>
        <fullName evidence="5">Nitroreductase</fullName>
    </submittedName>
</protein>
<dbReference type="InterPro" id="IPR033877">
    <property type="entry name" value="Frm2/Hbn1"/>
</dbReference>
<keyword evidence="3" id="KW-0560">Oxidoreductase</keyword>
<evidence type="ECO:0000256" key="2">
    <source>
        <dbReference type="ARBA" id="ARBA00022490"/>
    </source>
</evidence>
<dbReference type="OrthoDB" id="9810617at2"/>
<dbReference type="PANTHER" id="PTHR43035">
    <property type="entry name" value="FATTY ACID REPRESSION MUTANT PROTEIN 2-RELATED"/>
    <property type="match status" value="1"/>
</dbReference>
<proteinExistence type="predicted"/>
<feature type="domain" description="Nitroreductase" evidence="4">
    <location>
        <begin position="9"/>
        <end position="177"/>
    </location>
</feature>
<evidence type="ECO:0000256" key="3">
    <source>
        <dbReference type="ARBA" id="ARBA00023002"/>
    </source>
</evidence>
<dbReference type="EMBL" id="BJXW01000029">
    <property type="protein sequence ID" value="GEN32103.1"/>
    <property type="molecule type" value="Genomic_DNA"/>
</dbReference>
<evidence type="ECO:0000256" key="1">
    <source>
        <dbReference type="ARBA" id="ARBA00004496"/>
    </source>
</evidence>
<name>A0A511V2Y6_9BACI</name>
<keyword evidence="2" id="KW-0963">Cytoplasm</keyword>
<reference evidence="5 6" key="1">
    <citation type="submission" date="2019-07" db="EMBL/GenBank/DDBJ databases">
        <title>Whole genome shotgun sequence of Cerasibacillus quisquiliarum NBRC 102429.</title>
        <authorList>
            <person name="Hosoyama A."/>
            <person name="Uohara A."/>
            <person name="Ohji S."/>
            <person name="Ichikawa N."/>
        </authorList>
    </citation>
    <scope>NUCLEOTIDE SEQUENCE [LARGE SCALE GENOMIC DNA]</scope>
    <source>
        <strain evidence="5 6">NBRC 102429</strain>
    </source>
</reference>
<keyword evidence="6" id="KW-1185">Reference proteome</keyword>
<accession>A0A511V2Y6</accession>
<comment type="subcellular location">
    <subcellularLocation>
        <location evidence="1">Cytoplasm</location>
    </subcellularLocation>
</comment>
<evidence type="ECO:0000259" key="4">
    <source>
        <dbReference type="Pfam" id="PF00881"/>
    </source>
</evidence>
<dbReference type="Proteomes" id="UP000321491">
    <property type="component" value="Unassembled WGS sequence"/>
</dbReference>
<gene>
    <name evidence="5" type="ORF">CQU01_23410</name>
</gene>
<comment type="caution">
    <text evidence="5">The sequence shown here is derived from an EMBL/GenBank/DDBJ whole genome shotgun (WGS) entry which is preliminary data.</text>
</comment>
<dbReference type="AlphaFoldDB" id="A0A511V2Y6"/>
<dbReference type="SUPFAM" id="SSF55469">
    <property type="entry name" value="FMN-dependent nitroreductase-like"/>
    <property type="match status" value="1"/>
</dbReference>
<sequence length="199" mass="22745">MKNSFIDSIKNRRSVYSLNKNVSLSDTQIQQLVTTAVKHCPSAFNSQTSRISILFGEHHIKLWDIVEEALRSIVPEDKFPKTAEKIDTFRQGYGSILFFEDTEIVSNLQKNFPAYEKNFPIWSEQSTGITQFAVWTALAHEGIGASLQHYNELIENQIKEHWHIPASWNLKAQMPFGGIAGKPKEKEFISDESRVLVFS</sequence>
<dbReference type="PANTHER" id="PTHR43035:SF1">
    <property type="entry name" value="FATTY ACID REPRESSION MUTANT PROTEIN 2-RELATED"/>
    <property type="match status" value="1"/>
</dbReference>
<dbReference type="FunFam" id="3.40.109.10:FF:000001">
    <property type="entry name" value="Nitroreductase family"/>
    <property type="match status" value="1"/>
</dbReference>
<dbReference type="Pfam" id="PF00881">
    <property type="entry name" value="Nitroreductase"/>
    <property type="match status" value="1"/>
</dbReference>
<dbReference type="InterPro" id="IPR029479">
    <property type="entry name" value="Nitroreductase"/>
</dbReference>
<dbReference type="CDD" id="cd02140">
    <property type="entry name" value="Frm2-like"/>
    <property type="match status" value="1"/>
</dbReference>